<dbReference type="GO" id="GO:0042981">
    <property type="term" value="P:regulation of apoptotic process"/>
    <property type="evidence" value="ECO:0007669"/>
    <property type="project" value="InterPro"/>
</dbReference>
<dbReference type="InterPro" id="IPR001875">
    <property type="entry name" value="DED_dom"/>
</dbReference>
<organism evidence="2 3">
    <name type="scientific">Rotaria magnacalcarata</name>
    <dbReference type="NCBI Taxonomy" id="392030"/>
    <lineage>
        <taxon>Eukaryota</taxon>
        <taxon>Metazoa</taxon>
        <taxon>Spiralia</taxon>
        <taxon>Gnathifera</taxon>
        <taxon>Rotifera</taxon>
        <taxon>Eurotatoria</taxon>
        <taxon>Bdelloidea</taxon>
        <taxon>Philodinida</taxon>
        <taxon>Philodinidae</taxon>
        <taxon>Rotaria</taxon>
    </lineage>
</organism>
<dbReference type="SUPFAM" id="SSF47986">
    <property type="entry name" value="DEATH domain"/>
    <property type="match status" value="1"/>
</dbReference>
<protein>
    <recommendedName>
        <fullName evidence="1">DED domain-containing protein</fullName>
    </recommendedName>
</protein>
<evidence type="ECO:0000259" key="1">
    <source>
        <dbReference type="PROSITE" id="PS50168"/>
    </source>
</evidence>
<name>A0A8S3FNJ5_9BILA</name>
<gene>
    <name evidence="2" type="ORF">BYL167_LOCUS68541</name>
</gene>
<dbReference type="InterPro" id="IPR011029">
    <property type="entry name" value="DEATH-like_dom_sf"/>
</dbReference>
<feature type="non-terminal residue" evidence="2">
    <location>
        <position position="1"/>
    </location>
</feature>
<dbReference type="Gene3D" id="1.10.533.10">
    <property type="entry name" value="Death Domain, Fas"/>
    <property type="match status" value="1"/>
</dbReference>
<evidence type="ECO:0000313" key="2">
    <source>
        <dbReference type="EMBL" id="CAF5131172.1"/>
    </source>
</evidence>
<proteinExistence type="predicted"/>
<feature type="domain" description="DED" evidence="1">
    <location>
        <begin position="9"/>
        <end position="89"/>
    </location>
</feature>
<sequence length="132" mass="15440">MTEMNEDFEFRVVLIKIQNSLSDSDRLQLHFLFGEDIPRRLQSNGSLETTLEVLQTLFDRLKISNKNYNYLVRALQAIQRPDCVERLLSYDKLVPADIIPSKLHETQAEMKPRLPFKNSKSPTSFEILRDID</sequence>
<accession>A0A8S3FNJ5</accession>
<evidence type="ECO:0000313" key="3">
    <source>
        <dbReference type="Proteomes" id="UP000681967"/>
    </source>
</evidence>
<dbReference type="Proteomes" id="UP000681967">
    <property type="component" value="Unassembled WGS sequence"/>
</dbReference>
<comment type="caution">
    <text evidence="2">The sequence shown here is derived from an EMBL/GenBank/DDBJ whole genome shotgun (WGS) entry which is preliminary data.</text>
</comment>
<dbReference type="Pfam" id="PF01335">
    <property type="entry name" value="DED"/>
    <property type="match status" value="1"/>
</dbReference>
<dbReference type="AlphaFoldDB" id="A0A8S3FNJ5"/>
<dbReference type="PROSITE" id="PS50168">
    <property type="entry name" value="DED"/>
    <property type="match status" value="1"/>
</dbReference>
<dbReference type="SMART" id="SM00031">
    <property type="entry name" value="DED"/>
    <property type="match status" value="1"/>
</dbReference>
<dbReference type="EMBL" id="CAJOBH010248107">
    <property type="protein sequence ID" value="CAF5131172.1"/>
    <property type="molecule type" value="Genomic_DNA"/>
</dbReference>
<reference evidence="2" key="1">
    <citation type="submission" date="2021-02" db="EMBL/GenBank/DDBJ databases">
        <authorList>
            <person name="Nowell W R."/>
        </authorList>
    </citation>
    <scope>NUCLEOTIDE SEQUENCE</scope>
</reference>